<evidence type="ECO:0000313" key="2">
    <source>
        <dbReference type="Proteomes" id="UP001153269"/>
    </source>
</evidence>
<dbReference type="AlphaFoldDB" id="A0A9N7UG18"/>
<organism evidence="1 2">
    <name type="scientific">Pleuronectes platessa</name>
    <name type="common">European plaice</name>
    <dbReference type="NCBI Taxonomy" id="8262"/>
    <lineage>
        <taxon>Eukaryota</taxon>
        <taxon>Metazoa</taxon>
        <taxon>Chordata</taxon>
        <taxon>Craniata</taxon>
        <taxon>Vertebrata</taxon>
        <taxon>Euteleostomi</taxon>
        <taxon>Actinopterygii</taxon>
        <taxon>Neopterygii</taxon>
        <taxon>Teleostei</taxon>
        <taxon>Neoteleostei</taxon>
        <taxon>Acanthomorphata</taxon>
        <taxon>Carangaria</taxon>
        <taxon>Pleuronectiformes</taxon>
        <taxon>Pleuronectoidei</taxon>
        <taxon>Pleuronectidae</taxon>
        <taxon>Pleuronectes</taxon>
    </lineage>
</organism>
<keyword evidence="2" id="KW-1185">Reference proteome</keyword>
<name>A0A9N7UG18_PLEPL</name>
<reference evidence="1" key="1">
    <citation type="submission" date="2020-03" db="EMBL/GenBank/DDBJ databases">
        <authorList>
            <person name="Weist P."/>
        </authorList>
    </citation>
    <scope>NUCLEOTIDE SEQUENCE</scope>
</reference>
<comment type="caution">
    <text evidence="1">The sequence shown here is derived from an EMBL/GenBank/DDBJ whole genome shotgun (WGS) entry which is preliminary data.</text>
</comment>
<feature type="non-terminal residue" evidence="1">
    <location>
        <position position="1"/>
    </location>
</feature>
<dbReference type="EMBL" id="CADEAL010001334">
    <property type="protein sequence ID" value="CAB1431318.1"/>
    <property type="molecule type" value="Genomic_DNA"/>
</dbReference>
<evidence type="ECO:0000313" key="1">
    <source>
        <dbReference type="EMBL" id="CAB1431318.1"/>
    </source>
</evidence>
<proteinExistence type="predicted"/>
<dbReference type="Proteomes" id="UP001153269">
    <property type="component" value="Unassembled WGS sequence"/>
</dbReference>
<accession>A0A9N7UG18</accession>
<sequence>AGSAVALRMRDSFAVWKTRSVGLLSALTAGLLRKAGRLTACECVGTALAGKLGSRAVSPRSRVDGFESWNCSFQMQRSGS</sequence>
<protein>
    <submittedName>
        <fullName evidence="1">Uncharacterized protein</fullName>
    </submittedName>
</protein>
<gene>
    <name evidence="1" type="ORF">PLEPLA_LOCUS19363</name>
</gene>